<dbReference type="GO" id="GO:0033499">
    <property type="term" value="P:galactose catabolic process via UDP-galactose, Leloir pathway"/>
    <property type="evidence" value="ECO:0007669"/>
    <property type="project" value="TreeGrafter"/>
</dbReference>
<dbReference type="Pfam" id="PF01087">
    <property type="entry name" value="GalP_UDP_transf"/>
    <property type="match status" value="1"/>
</dbReference>
<dbReference type="UniPathway" id="UPA00214"/>
<dbReference type="InterPro" id="IPR036265">
    <property type="entry name" value="HIT-like_sf"/>
</dbReference>
<evidence type="ECO:0000256" key="1">
    <source>
        <dbReference type="ARBA" id="ARBA00001107"/>
    </source>
</evidence>
<gene>
    <name evidence="18" type="primary">galT</name>
    <name evidence="18" type="ORF">NCTC10994_03332</name>
</gene>
<dbReference type="Proteomes" id="UP000249091">
    <property type="component" value="Chromosome 1"/>
</dbReference>
<evidence type="ECO:0000256" key="9">
    <source>
        <dbReference type="ARBA" id="ARBA00022833"/>
    </source>
</evidence>
<feature type="binding site" evidence="14">
    <location>
        <position position="82"/>
    </location>
    <ligand>
        <name>Zn(2+)</name>
        <dbReference type="ChEBI" id="CHEBI:29105"/>
    </ligand>
</feature>
<dbReference type="NCBIfam" id="TIGR00209">
    <property type="entry name" value="galT_1"/>
    <property type="match status" value="1"/>
</dbReference>
<dbReference type="Gene3D" id="3.30.428.10">
    <property type="entry name" value="HIT-like"/>
    <property type="match status" value="2"/>
</dbReference>
<comment type="cofactor">
    <cofactor evidence="14">
        <name>Zn(2+)</name>
        <dbReference type="ChEBI" id="CHEBI:29105"/>
    </cofactor>
    <text evidence="14">Binds 1 zinc ion per subunit.</text>
</comment>
<dbReference type="InterPro" id="IPR001937">
    <property type="entry name" value="GalP_UDPtransf1"/>
</dbReference>
<keyword evidence="6 15" id="KW-0808">Transferase</keyword>
<proteinExistence type="inferred from homology"/>
<dbReference type="GO" id="GO:0008270">
    <property type="term" value="F:zinc ion binding"/>
    <property type="evidence" value="ECO:0007669"/>
    <property type="project" value="InterPro"/>
</dbReference>
<dbReference type="SUPFAM" id="SSF54197">
    <property type="entry name" value="HIT-like"/>
    <property type="match status" value="2"/>
</dbReference>
<evidence type="ECO:0000256" key="11">
    <source>
        <dbReference type="ARBA" id="ARBA00023277"/>
    </source>
</evidence>
<dbReference type="RefSeq" id="WP_072702943.1">
    <property type="nucleotide sequence ID" value="NZ_JAFBBL010000001.1"/>
</dbReference>
<keyword evidence="7 15" id="KW-0548">Nucleotidyltransferase</keyword>
<evidence type="ECO:0000256" key="2">
    <source>
        <dbReference type="ARBA" id="ARBA00004947"/>
    </source>
</evidence>
<evidence type="ECO:0000256" key="12">
    <source>
        <dbReference type="NCBIfam" id="TIGR00209"/>
    </source>
</evidence>
<dbReference type="EC" id="2.7.7.12" evidence="4 12"/>
<accession>A0A2X4X9N1</accession>
<name>A0A2X4X9N1_9NOCA</name>
<reference evidence="18 19" key="1">
    <citation type="submission" date="2018-06" db="EMBL/GenBank/DDBJ databases">
        <authorList>
            <consortium name="Pathogen Informatics"/>
            <person name="Doyle S."/>
        </authorList>
    </citation>
    <scope>NUCLEOTIDE SEQUENCE [LARGE SCALE GENOMIC DNA]</scope>
    <source>
        <strain evidence="18 19">NCTC10994</strain>
    </source>
</reference>
<evidence type="ECO:0000313" key="18">
    <source>
        <dbReference type="EMBL" id="SQI36445.1"/>
    </source>
</evidence>
<feature type="domain" description="Galactose-1-phosphate uridyl transferase N-terminal" evidence="16">
    <location>
        <begin position="48"/>
        <end position="208"/>
    </location>
</feature>
<keyword evidence="9 14" id="KW-0862">Zinc</keyword>
<evidence type="ECO:0000256" key="14">
    <source>
        <dbReference type="PIRSR" id="PIRSR000808-3"/>
    </source>
</evidence>
<evidence type="ECO:0000259" key="16">
    <source>
        <dbReference type="Pfam" id="PF01087"/>
    </source>
</evidence>
<sequence>MAERVRQTVTRLADGRELIFFDDTEPYVSATATRESHDRRVLPPVAAMSELRRDPLTGEWVTFAAHRMDRTFLPAVADCPLCPSTPETATEIPAGDYDVVVFENRFPALGAHGDDSASADTDRDPLWSRRPADGRCEVVAFTSAHDARFADLGPSRARTVVDALAARTAALSEVPGVRQVFCFENRGAEIGVTLQHPHGQIYAYPFLPPRTATLVERAREHRARTGRSLQRDVLDAERREGTRVVWSGRAWTAYVPAAARWPIEVHLAPHRDVPDLAALGDAERDELAMLQCDMLARVDRYFEGVDRVPYIAAWHQAPVGDDREHGRLFCQIFSLRRAPDKLKYLAGSESAMGAWISDTTPERIAARLREVGP</sequence>
<dbReference type="InterPro" id="IPR005850">
    <property type="entry name" value="GalP_Utransf_C"/>
</dbReference>
<evidence type="ECO:0000259" key="17">
    <source>
        <dbReference type="Pfam" id="PF02744"/>
    </source>
</evidence>
<feature type="domain" description="Galactose-1-phosphate uridyl transferase C-terminal" evidence="17">
    <location>
        <begin position="220"/>
        <end position="327"/>
    </location>
</feature>
<dbReference type="EMBL" id="LS483468">
    <property type="protein sequence ID" value="SQI36445.1"/>
    <property type="molecule type" value="Genomic_DNA"/>
</dbReference>
<evidence type="ECO:0000256" key="5">
    <source>
        <dbReference type="ARBA" id="ARBA00016340"/>
    </source>
</evidence>
<keyword evidence="10 15" id="KW-0299">Galactose metabolism</keyword>
<evidence type="ECO:0000256" key="15">
    <source>
        <dbReference type="RuleBase" id="RU000506"/>
    </source>
</evidence>
<evidence type="ECO:0000256" key="10">
    <source>
        <dbReference type="ARBA" id="ARBA00023144"/>
    </source>
</evidence>
<evidence type="ECO:0000256" key="4">
    <source>
        <dbReference type="ARBA" id="ARBA00012384"/>
    </source>
</evidence>
<dbReference type="PANTHER" id="PTHR11943">
    <property type="entry name" value="GALACTOSE-1-PHOSPHATE URIDYLYLTRANSFERASE"/>
    <property type="match status" value="1"/>
</dbReference>
<evidence type="ECO:0000256" key="8">
    <source>
        <dbReference type="ARBA" id="ARBA00022723"/>
    </source>
</evidence>
<dbReference type="GO" id="GO:0005737">
    <property type="term" value="C:cytoplasm"/>
    <property type="evidence" value="ECO:0007669"/>
    <property type="project" value="TreeGrafter"/>
</dbReference>
<keyword evidence="8 14" id="KW-0479">Metal-binding</keyword>
<comment type="similarity">
    <text evidence="3 15">Belongs to the galactose-1-phosphate uridylyltransferase type 1 family.</text>
</comment>
<evidence type="ECO:0000256" key="7">
    <source>
        <dbReference type="ARBA" id="ARBA00022695"/>
    </source>
</evidence>
<protein>
    <recommendedName>
        <fullName evidence="5 12">Galactose-1-phosphate uridylyltransferase</fullName>
        <ecNumber evidence="4 12">2.7.7.12</ecNumber>
    </recommendedName>
</protein>
<evidence type="ECO:0000256" key="13">
    <source>
        <dbReference type="PIRSR" id="PIRSR000808-1"/>
    </source>
</evidence>
<dbReference type="PROSITE" id="PS00117">
    <property type="entry name" value="GAL_P_UDP_TRANSF_I"/>
    <property type="match status" value="1"/>
</dbReference>
<dbReference type="InterPro" id="IPR019779">
    <property type="entry name" value="GalP_UDPtransf1_His-AS"/>
</dbReference>
<dbReference type="AlphaFoldDB" id="A0A2X4X9N1"/>
<dbReference type="PANTHER" id="PTHR11943:SF1">
    <property type="entry name" value="GALACTOSE-1-PHOSPHATE URIDYLYLTRANSFERASE"/>
    <property type="match status" value="1"/>
</dbReference>
<dbReference type="Pfam" id="PF02744">
    <property type="entry name" value="GalP_UDP_tr_C"/>
    <property type="match status" value="1"/>
</dbReference>
<dbReference type="GO" id="GO:0008108">
    <property type="term" value="F:UDP-glucose:hexose-1-phosphate uridylyltransferase activity"/>
    <property type="evidence" value="ECO:0007669"/>
    <property type="project" value="UniProtKB-UniRule"/>
</dbReference>
<evidence type="ECO:0000256" key="3">
    <source>
        <dbReference type="ARBA" id="ARBA00010951"/>
    </source>
</evidence>
<evidence type="ECO:0000256" key="6">
    <source>
        <dbReference type="ARBA" id="ARBA00022679"/>
    </source>
</evidence>
<feature type="binding site" evidence="14">
    <location>
        <position position="196"/>
    </location>
    <ligand>
        <name>Zn(2+)</name>
        <dbReference type="ChEBI" id="CHEBI:29105"/>
    </ligand>
</feature>
<evidence type="ECO:0000313" key="19">
    <source>
        <dbReference type="Proteomes" id="UP000249091"/>
    </source>
</evidence>
<dbReference type="InterPro" id="IPR005849">
    <property type="entry name" value="GalP_Utransf_N"/>
</dbReference>
<feature type="binding site" evidence="14">
    <location>
        <position position="79"/>
    </location>
    <ligand>
        <name>Zn(2+)</name>
        <dbReference type="ChEBI" id="CHEBI:29105"/>
    </ligand>
</feature>
<organism evidence="18 19">
    <name type="scientific">Rhodococcus coprophilus</name>
    <dbReference type="NCBI Taxonomy" id="38310"/>
    <lineage>
        <taxon>Bacteria</taxon>
        <taxon>Bacillati</taxon>
        <taxon>Actinomycetota</taxon>
        <taxon>Actinomycetes</taxon>
        <taxon>Mycobacteriales</taxon>
        <taxon>Nocardiaceae</taxon>
        <taxon>Rhodococcus</taxon>
    </lineage>
</organism>
<feature type="active site" description="Tele-UMP-histidine intermediate" evidence="13">
    <location>
        <position position="198"/>
    </location>
</feature>
<dbReference type="PIRSF" id="PIRSF000808">
    <property type="entry name" value="GalT"/>
    <property type="match status" value="1"/>
</dbReference>
<comment type="catalytic activity">
    <reaction evidence="1 15">
        <text>alpha-D-galactose 1-phosphate + UDP-alpha-D-glucose = alpha-D-glucose 1-phosphate + UDP-alpha-D-galactose</text>
        <dbReference type="Rhea" id="RHEA:13989"/>
        <dbReference type="ChEBI" id="CHEBI:58336"/>
        <dbReference type="ChEBI" id="CHEBI:58601"/>
        <dbReference type="ChEBI" id="CHEBI:58885"/>
        <dbReference type="ChEBI" id="CHEBI:66914"/>
        <dbReference type="EC" id="2.7.7.12"/>
    </reaction>
</comment>
<feature type="binding site" evidence="14">
    <location>
        <position position="145"/>
    </location>
    <ligand>
        <name>Zn(2+)</name>
        <dbReference type="ChEBI" id="CHEBI:29105"/>
    </ligand>
</feature>
<comment type="pathway">
    <text evidence="2 15">Carbohydrate metabolism; galactose metabolism.</text>
</comment>
<dbReference type="STRING" id="1219011.GCA_001895045_03400"/>
<dbReference type="KEGG" id="rcr:NCTC10994_03332"/>
<keyword evidence="11 15" id="KW-0119">Carbohydrate metabolism</keyword>
<keyword evidence="19" id="KW-1185">Reference proteome</keyword>